<keyword evidence="3" id="KW-1185">Reference proteome</keyword>
<dbReference type="Gene3D" id="3.30.420.10">
    <property type="entry name" value="Ribonuclease H-like superfamily/Ribonuclease H"/>
    <property type="match status" value="1"/>
</dbReference>
<sequence>MKVHYAEGVRIAIESVGAKVKFLLPYSPDLSPIELCWSKLKQFLRGCEARTLESLNAAMTIAVNYLTEDDAFNWFNHCGLFT</sequence>
<dbReference type="InterPro" id="IPR038717">
    <property type="entry name" value="Tc1-like_DDE_dom"/>
</dbReference>
<comment type="caution">
    <text evidence="2">The sequence shown here is derived from an EMBL/GenBank/DDBJ whole genome shotgun (WGS) entry which is preliminary data.</text>
</comment>
<dbReference type="Proteomes" id="UP001211249">
    <property type="component" value="Unassembled WGS sequence"/>
</dbReference>
<evidence type="ECO:0000259" key="1">
    <source>
        <dbReference type="Pfam" id="PF13358"/>
    </source>
</evidence>
<dbReference type="RefSeq" id="WP_271796292.1">
    <property type="nucleotide sequence ID" value="NZ_JAQMUC010000063.1"/>
</dbReference>
<dbReference type="InterPro" id="IPR036397">
    <property type="entry name" value="RNaseH_sf"/>
</dbReference>
<proteinExistence type="predicted"/>
<evidence type="ECO:0000313" key="3">
    <source>
        <dbReference type="Proteomes" id="UP001211249"/>
    </source>
</evidence>
<evidence type="ECO:0000313" key="2">
    <source>
        <dbReference type="EMBL" id="MDB9536501.1"/>
    </source>
</evidence>
<dbReference type="Pfam" id="PF13358">
    <property type="entry name" value="DDE_3"/>
    <property type="match status" value="1"/>
</dbReference>
<gene>
    <name evidence="2" type="ORF">PN451_11805</name>
</gene>
<reference evidence="2 3" key="1">
    <citation type="submission" date="2023-01" db="EMBL/GenBank/DDBJ databases">
        <title>Genomes from the Australian National Cyanobacteria Reference Collection.</title>
        <authorList>
            <person name="Willis A."/>
            <person name="Lee E.M.F."/>
        </authorList>
    </citation>
    <scope>NUCLEOTIDE SEQUENCE [LARGE SCALE GENOMIC DNA]</scope>
    <source>
        <strain evidence="2 3">CS-1226</strain>
    </source>
</reference>
<dbReference type="EMBL" id="JAQMUC010000063">
    <property type="protein sequence ID" value="MDB9536501.1"/>
    <property type="molecule type" value="Genomic_DNA"/>
</dbReference>
<protein>
    <submittedName>
        <fullName evidence="2">Transposase</fullName>
    </submittedName>
</protein>
<feature type="domain" description="Tc1-like transposase DDE" evidence="1">
    <location>
        <begin position="2"/>
        <end position="55"/>
    </location>
</feature>
<organism evidence="2 3">
    <name type="scientific">Dolichospermum planctonicum CS-1226</name>
    <dbReference type="NCBI Taxonomy" id="3021751"/>
    <lineage>
        <taxon>Bacteria</taxon>
        <taxon>Bacillati</taxon>
        <taxon>Cyanobacteriota</taxon>
        <taxon>Cyanophyceae</taxon>
        <taxon>Nostocales</taxon>
        <taxon>Aphanizomenonaceae</taxon>
        <taxon>Dolichospermum</taxon>
        <taxon>Dolichospermum planctonicum</taxon>
    </lineage>
</organism>
<name>A0ABT5AGT6_9CYAN</name>
<accession>A0ABT5AGT6</accession>